<protein>
    <submittedName>
        <fullName evidence="2">Uncharacterized protein LOC104243569</fullName>
    </submittedName>
</protein>
<evidence type="ECO:0000313" key="2">
    <source>
        <dbReference type="RefSeq" id="XP_009797079.1"/>
    </source>
</evidence>
<sequence>FKVHLPASQGSRVGDGYLVLVGCKYC</sequence>
<feature type="non-terminal residue" evidence="2">
    <location>
        <position position="1"/>
    </location>
</feature>
<dbReference type="RefSeq" id="XP_009797079.1">
    <property type="nucleotide sequence ID" value="XM_009798777.1"/>
</dbReference>
<dbReference type="Proteomes" id="UP000189701">
    <property type="component" value="Unplaced"/>
</dbReference>
<organism evidence="1 2">
    <name type="scientific">Nicotiana sylvestris</name>
    <name type="common">Wood tobacco</name>
    <name type="synonym">South American tobacco</name>
    <dbReference type="NCBI Taxonomy" id="4096"/>
    <lineage>
        <taxon>Eukaryota</taxon>
        <taxon>Viridiplantae</taxon>
        <taxon>Streptophyta</taxon>
        <taxon>Embryophyta</taxon>
        <taxon>Tracheophyta</taxon>
        <taxon>Spermatophyta</taxon>
        <taxon>Magnoliopsida</taxon>
        <taxon>eudicotyledons</taxon>
        <taxon>Gunneridae</taxon>
        <taxon>Pentapetalae</taxon>
        <taxon>asterids</taxon>
        <taxon>lamiids</taxon>
        <taxon>Solanales</taxon>
        <taxon>Solanaceae</taxon>
        <taxon>Nicotianoideae</taxon>
        <taxon>Nicotianeae</taxon>
        <taxon>Nicotiana</taxon>
    </lineage>
</organism>
<evidence type="ECO:0000313" key="1">
    <source>
        <dbReference type="Proteomes" id="UP000189701"/>
    </source>
</evidence>
<keyword evidence="1" id="KW-1185">Reference proteome</keyword>
<dbReference type="AlphaFoldDB" id="A0A1U7YCV9"/>
<gene>
    <name evidence="2" type="primary">LOC104243569</name>
</gene>
<reference evidence="1" key="1">
    <citation type="journal article" date="2013" name="Genome Biol.">
        <title>Reference genomes and transcriptomes of Nicotiana sylvestris and Nicotiana tomentosiformis.</title>
        <authorList>
            <person name="Sierro N."/>
            <person name="Battey J.N."/>
            <person name="Ouadi S."/>
            <person name="Bovet L."/>
            <person name="Goepfert S."/>
            <person name="Bakaher N."/>
            <person name="Peitsch M.C."/>
            <person name="Ivanov N.V."/>
        </authorList>
    </citation>
    <scope>NUCLEOTIDE SEQUENCE [LARGE SCALE GENOMIC DNA]</scope>
</reference>
<name>A0A1U7YCV9_NICSY</name>
<proteinExistence type="predicted"/>
<accession>A0A1U7YCV9</accession>
<reference evidence="2" key="2">
    <citation type="submission" date="2025-08" db="UniProtKB">
        <authorList>
            <consortium name="RefSeq"/>
        </authorList>
    </citation>
    <scope>IDENTIFICATION</scope>
    <source>
        <tissue evidence="2">Leaf</tissue>
    </source>
</reference>